<sequence length="488" mass="53947">MGDVVDVVGVIDVVDVLDVAGVVDVVGVVHVVDVLDMVDVLDVVDVVYMVDVVDVLDVAGVVDVVGVVHVVDVLDMVDVLDVVDVVYMVDVVDVVDVIDVVDLVDLVDSGDLVDVVDVVDVVGVVDLVDVVDVIDVVDVVDLVDVVDVVGVVDVVDVVNLVDLILHNRDIIIMSELPSYQPAGITMNSTPIALNKAAMRKYEDLEVPCEAVLANYVWIDGSGINLRSKDRTLDFVPQTHKDLPIWYFDGSNTGQANTDNSDTFLFPQVIYHDPFRRGSHIMVLGDTYQYNYQPTPSNHRKNCVMLCEKGEVEEPWFGFNQEFFLTTTDGRPLGWPPGGFPAPPGPYYCATGANKIVARDLMEAFYSPGIRGADDLWMARYILARLAEEYGTVATFEPQPVPDWPGNGTFVYFSSKDMREDDGILYVCIYRPLTKCIRFSGVANRSCSVRIPRQVSEDKRGYLEDRRPAANADPYRVISILLRTCIFDE</sequence>
<gene>
    <name evidence="1" type="ORF">K1T71_004469</name>
</gene>
<keyword evidence="2" id="KW-1185">Reference proteome</keyword>
<dbReference type="Proteomes" id="UP000824533">
    <property type="component" value="Linkage Group LG07"/>
</dbReference>
<proteinExistence type="predicted"/>
<organism evidence="1 2">
    <name type="scientific">Dendrolimus kikuchii</name>
    <dbReference type="NCBI Taxonomy" id="765133"/>
    <lineage>
        <taxon>Eukaryota</taxon>
        <taxon>Metazoa</taxon>
        <taxon>Ecdysozoa</taxon>
        <taxon>Arthropoda</taxon>
        <taxon>Hexapoda</taxon>
        <taxon>Insecta</taxon>
        <taxon>Pterygota</taxon>
        <taxon>Neoptera</taxon>
        <taxon>Endopterygota</taxon>
        <taxon>Lepidoptera</taxon>
        <taxon>Glossata</taxon>
        <taxon>Ditrysia</taxon>
        <taxon>Bombycoidea</taxon>
        <taxon>Lasiocampidae</taxon>
        <taxon>Dendrolimus</taxon>
    </lineage>
</organism>
<reference evidence="1 2" key="1">
    <citation type="journal article" date="2021" name="Front. Genet.">
        <title>Chromosome-Level Genome Assembly Reveals Significant Gene Expansion in the Toll and IMD Signaling Pathways of Dendrolimus kikuchii.</title>
        <authorList>
            <person name="Zhou J."/>
            <person name="Wu P."/>
            <person name="Xiong Z."/>
            <person name="Liu N."/>
            <person name="Zhao N."/>
            <person name="Ji M."/>
            <person name="Qiu Y."/>
            <person name="Yang B."/>
        </authorList>
    </citation>
    <scope>NUCLEOTIDE SEQUENCE [LARGE SCALE GENOMIC DNA]</scope>
    <source>
        <strain evidence="1">Ann1</strain>
    </source>
</reference>
<accession>A0ACC1D8E9</accession>
<dbReference type="EMBL" id="CM034393">
    <property type="protein sequence ID" value="KAJ0179878.1"/>
    <property type="molecule type" value="Genomic_DNA"/>
</dbReference>
<evidence type="ECO:0000313" key="1">
    <source>
        <dbReference type="EMBL" id="KAJ0179878.1"/>
    </source>
</evidence>
<comment type="caution">
    <text evidence="1">The sequence shown here is derived from an EMBL/GenBank/DDBJ whole genome shotgun (WGS) entry which is preliminary data.</text>
</comment>
<protein>
    <submittedName>
        <fullName evidence="1">Uncharacterized protein</fullName>
    </submittedName>
</protein>
<name>A0ACC1D8E9_9NEOP</name>
<evidence type="ECO:0000313" key="2">
    <source>
        <dbReference type="Proteomes" id="UP000824533"/>
    </source>
</evidence>